<organism evidence="2">
    <name type="scientific">Lygus hesperus</name>
    <name type="common">Western plant bug</name>
    <dbReference type="NCBI Taxonomy" id="30085"/>
    <lineage>
        <taxon>Eukaryota</taxon>
        <taxon>Metazoa</taxon>
        <taxon>Ecdysozoa</taxon>
        <taxon>Arthropoda</taxon>
        <taxon>Hexapoda</taxon>
        <taxon>Insecta</taxon>
        <taxon>Pterygota</taxon>
        <taxon>Neoptera</taxon>
        <taxon>Paraneoptera</taxon>
        <taxon>Hemiptera</taxon>
        <taxon>Heteroptera</taxon>
        <taxon>Panheteroptera</taxon>
        <taxon>Cimicomorpha</taxon>
        <taxon>Miridae</taxon>
        <taxon>Mirini</taxon>
        <taxon>Lygus</taxon>
    </lineage>
</organism>
<sequence>SAFCWWSSAFCWWSSAFCWWSGPVCRWRAFTRWRWVQWERFNVGELHALRPSDGSFYDGLEEVLWYLFDGLHQFRDELFHVHRVRIDDDVLEVKPKIFLSLRWWWRWRREFGLGLRRGRRLVDGEFAGDGVVGDGRRLRSRLRRRGGRRHRGLFRLILLLVLLGEVDDTLFLFVFFFQGEFFLFDDLELVSEVELGSLLLELGEFVFVLGNLFQGRFDEFTTEVVDLAVEIGDLPVFLFYNVFHVVLLSLQFVHSIVVLSTNSLELFFIGVVDVGNLPTALLNRSPPLSCFAFLLLLQFLSGFFPQQESEFLLPFGGHETLLGFLRLRGFLHPLAHFSALPLDFGLFGLLRLIIRHFCWCPLGTVSYITEEGEG</sequence>
<feature type="non-terminal residue" evidence="2">
    <location>
        <position position="1"/>
    </location>
</feature>
<gene>
    <name evidence="2" type="ORF">g.49681</name>
</gene>
<keyword evidence="1" id="KW-1133">Transmembrane helix</keyword>
<protein>
    <submittedName>
        <fullName evidence="2">Uncharacterized protein</fullName>
    </submittedName>
</protein>
<dbReference type="AlphaFoldDB" id="A0A146LTV9"/>
<keyword evidence="1" id="KW-0472">Membrane</keyword>
<keyword evidence="1" id="KW-0812">Transmembrane</keyword>
<evidence type="ECO:0000313" key="2">
    <source>
        <dbReference type="EMBL" id="JAQ11178.1"/>
    </source>
</evidence>
<evidence type="ECO:0000256" key="1">
    <source>
        <dbReference type="SAM" id="Phobius"/>
    </source>
</evidence>
<dbReference type="EMBL" id="GDHC01007451">
    <property type="protein sequence ID" value="JAQ11178.1"/>
    <property type="molecule type" value="Transcribed_RNA"/>
</dbReference>
<proteinExistence type="predicted"/>
<reference evidence="2" key="1">
    <citation type="journal article" date="2016" name="Gigascience">
        <title>De novo construction of an expanded transcriptome assembly for the western tarnished plant bug, Lygus hesperus.</title>
        <authorList>
            <person name="Tassone E.E."/>
            <person name="Geib S.M."/>
            <person name="Hall B."/>
            <person name="Fabrick J.A."/>
            <person name="Brent C.S."/>
            <person name="Hull J.J."/>
        </authorList>
    </citation>
    <scope>NUCLEOTIDE SEQUENCE</scope>
</reference>
<accession>A0A146LTV9</accession>
<name>A0A146LTV9_LYGHE</name>
<feature type="transmembrane region" description="Helical" evidence="1">
    <location>
        <begin position="153"/>
        <end position="175"/>
    </location>
</feature>